<gene>
    <name evidence="12" type="primary">LOC116300169</name>
</gene>
<dbReference type="RefSeq" id="XP_031564828.1">
    <property type="nucleotide sequence ID" value="XM_031708968.1"/>
</dbReference>
<dbReference type="InterPro" id="IPR036128">
    <property type="entry name" value="Plus3-like_sf"/>
</dbReference>
<evidence type="ECO:0000256" key="1">
    <source>
        <dbReference type="ARBA" id="ARBA00004642"/>
    </source>
</evidence>
<keyword evidence="3" id="KW-0805">Transcription regulation</keyword>
<dbReference type="PANTHER" id="PTHR13115">
    <property type="entry name" value="RNA POLYMERASE-ASSOCIATED PROTEIN RTF1 HOMOLOG"/>
    <property type="match status" value="1"/>
</dbReference>
<sequence>MGKKDGDAKRKRKRAVFDSESEDDESGADLEEEFLSLTKRPKQKEPASKPLANKPSAASDSDLDSSEGSDDEWTMDSETSKGKTTKVKAKKKQGKKRSSSESSEMESGETSSGELSSSSLSSSDEDEEQYHDGWDENLIGDEADRSMLEKMTEIEREQEIFNRVERREALKTRFEIERKLRHAKKKEKKKKKDKEKASYFKGGGIALRKKERKKVIEEKKVKALDDLKAKRSEKKEKKAGEAFLEQKEPLKASEVFTDDEDEDDQDESKSSADEDSYAGSDDERDYSAPVKVSMVDEIEKIRLSRHKLEKWVHMPFLADTIVGCFVRIGIGSHEGRPVYRVAEIRDVVETAKVYNLGKTKTNKGLKLRHGPQERVFRLEFVSNQRITETEFQRWKEECEEHDIPIPNLDDIERKDADIKSAVNYMYKEEDIEKIISEKKKFGNTPVNYAVKKNQLARSKELAEQSGDIEKADKIRQELEDVEEKAEGLDKKRSKGLSAISYINERNRKRNIIEAEKAAAEELRTEEKKDDPFTRRKTLPILVSMAKNQALIDGSFIADPPEDNPVPEPVETPKITRTLESMIPSHSLLDTPIDVTETPVADVNKPNSEDLFSAHNFDITINLNFPLPETRTSATVTQTPNSERDGTPRRSLNLEDYKKRKGLI</sequence>
<protein>
    <submittedName>
        <fullName evidence="12">RNA polymerase-associated protein RTF1 homolog</fullName>
    </submittedName>
</protein>
<feature type="compositionally biased region" description="Acidic residues" evidence="9">
    <location>
        <begin position="256"/>
        <end position="266"/>
    </location>
</feature>
<evidence type="ECO:0000256" key="6">
    <source>
        <dbReference type="ARBA" id="ARBA00023163"/>
    </source>
</evidence>
<feature type="region of interest" description="Disordered" evidence="9">
    <location>
        <begin position="254"/>
        <end position="284"/>
    </location>
</feature>
<evidence type="ECO:0000256" key="8">
    <source>
        <dbReference type="SAM" id="Coils"/>
    </source>
</evidence>
<feature type="compositionally biased region" description="Low complexity" evidence="9">
    <location>
        <begin position="108"/>
        <end position="122"/>
    </location>
</feature>
<feature type="compositionally biased region" description="Acidic residues" evidence="9">
    <location>
        <begin position="19"/>
        <end position="34"/>
    </location>
</feature>
<name>A0A6P8I9W6_ACTTE</name>
<feature type="domain" description="Plus3" evidence="10">
    <location>
        <begin position="292"/>
        <end position="423"/>
    </location>
</feature>
<dbReference type="FunFam" id="3.90.70.200:FF:000001">
    <property type="entry name" value="RNA polymerase-associated protein RTF1 homolog"/>
    <property type="match status" value="1"/>
</dbReference>
<organism evidence="11 12">
    <name type="scientific">Actinia tenebrosa</name>
    <name type="common">Australian red waratah sea anemone</name>
    <dbReference type="NCBI Taxonomy" id="6105"/>
    <lineage>
        <taxon>Eukaryota</taxon>
        <taxon>Metazoa</taxon>
        <taxon>Cnidaria</taxon>
        <taxon>Anthozoa</taxon>
        <taxon>Hexacorallia</taxon>
        <taxon>Actiniaria</taxon>
        <taxon>Actiniidae</taxon>
        <taxon>Actinia</taxon>
    </lineage>
</organism>
<dbReference type="InterPro" id="IPR004343">
    <property type="entry name" value="Plus-3_dom"/>
</dbReference>
<evidence type="ECO:0000256" key="2">
    <source>
        <dbReference type="ARBA" id="ARBA00022553"/>
    </source>
</evidence>
<reference evidence="12" key="1">
    <citation type="submission" date="2025-08" db="UniProtKB">
        <authorList>
            <consortium name="RefSeq"/>
        </authorList>
    </citation>
    <scope>IDENTIFICATION</scope>
    <source>
        <tissue evidence="12">Tentacle</tissue>
    </source>
</reference>
<dbReference type="GO" id="GO:0016593">
    <property type="term" value="C:Cdc73/Paf1 complex"/>
    <property type="evidence" value="ECO:0007669"/>
    <property type="project" value="TreeGrafter"/>
</dbReference>
<dbReference type="GO" id="GO:0003677">
    <property type="term" value="F:DNA binding"/>
    <property type="evidence" value="ECO:0007669"/>
    <property type="project" value="InterPro"/>
</dbReference>
<dbReference type="Pfam" id="PF03126">
    <property type="entry name" value="Plus-3"/>
    <property type="match status" value="1"/>
</dbReference>
<evidence type="ECO:0000256" key="4">
    <source>
        <dbReference type="ARBA" id="ARBA00023054"/>
    </source>
</evidence>
<keyword evidence="7" id="KW-0539">Nucleus</keyword>
<dbReference type="OrthoDB" id="166375at2759"/>
<dbReference type="AlphaFoldDB" id="A0A6P8I9W6"/>
<accession>A0A6P8I9W6</accession>
<dbReference type="PANTHER" id="PTHR13115:SF8">
    <property type="entry name" value="RNA POLYMERASE-ASSOCIATED PROTEIN RTF1 HOMOLOG"/>
    <property type="match status" value="1"/>
</dbReference>
<feature type="compositionally biased region" description="Basic residues" evidence="9">
    <location>
        <begin position="83"/>
        <end position="97"/>
    </location>
</feature>
<keyword evidence="6" id="KW-0804">Transcription</keyword>
<dbReference type="SMART" id="SM00719">
    <property type="entry name" value="Plus3"/>
    <property type="match status" value="1"/>
</dbReference>
<feature type="region of interest" description="Disordered" evidence="9">
    <location>
        <begin position="1"/>
        <end position="146"/>
    </location>
</feature>
<feature type="compositionally biased region" description="Acidic residues" evidence="9">
    <location>
        <begin position="273"/>
        <end position="284"/>
    </location>
</feature>
<dbReference type="GO" id="GO:1990269">
    <property type="term" value="F:RNA polymerase II C-terminal domain phosphoserine binding"/>
    <property type="evidence" value="ECO:0007669"/>
    <property type="project" value="TreeGrafter"/>
</dbReference>
<feature type="compositionally biased region" description="Polar residues" evidence="9">
    <location>
        <begin position="629"/>
        <end position="640"/>
    </location>
</feature>
<dbReference type="SUPFAM" id="SSF159042">
    <property type="entry name" value="Plus3-like"/>
    <property type="match status" value="1"/>
</dbReference>
<keyword evidence="5" id="KW-0010">Activator</keyword>
<comment type="subcellular location">
    <subcellularLocation>
        <location evidence="1">Nucleus</location>
        <location evidence="1">Nucleoplasm</location>
    </subcellularLocation>
</comment>
<evidence type="ECO:0000256" key="5">
    <source>
        <dbReference type="ARBA" id="ARBA00023159"/>
    </source>
</evidence>
<evidence type="ECO:0000259" key="10">
    <source>
        <dbReference type="PROSITE" id="PS51360"/>
    </source>
</evidence>
<dbReference type="Gene3D" id="3.90.70.200">
    <property type="entry name" value="Plus-3 domain"/>
    <property type="match status" value="1"/>
</dbReference>
<keyword evidence="11" id="KW-1185">Reference proteome</keyword>
<dbReference type="PROSITE" id="PS51360">
    <property type="entry name" value="PLUS3"/>
    <property type="match status" value="1"/>
</dbReference>
<dbReference type="KEGG" id="aten:116300169"/>
<evidence type="ECO:0000313" key="11">
    <source>
        <dbReference type="Proteomes" id="UP000515163"/>
    </source>
</evidence>
<evidence type="ECO:0000256" key="9">
    <source>
        <dbReference type="SAM" id="MobiDB-lite"/>
    </source>
</evidence>
<dbReference type="Proteomes" id="UP000515163">
    <property type="component" value="Unplaced"/>
</dbReference>
<dbReference type="GeneID" id="116300169"/>
<feature type="compositionally biased region" description="Acidic residues" evidence="9">
    <location>
        <begin position="61"/>
        <end position="75"/>
    </location>
</feature>
<keyword evidence="2" id="KW-0597">Phosphoprotein</keyword>
<keyword evidence="4 8" id="KW-0175">Coiled coil</keyword>
<evidence type="ECO:0000256" key="3">
    <source>
        <dbReference type="ARBA" id="ARBA00023015"/>
    </source>
</evidence>
<evidence type="ECO:0000313" key="12">
    <source>
        <dbReference type="RefSeq" id="XP_031564828.1"/>
    </source>
</evidence>
<feature type="coiled-coil region" evidence="8">
    <location>
        <begin position="461"/>
        <end position="525"/>
    </location>
</feature>
<feature type="region of interest" description="Disordered" evidence="9">
    <location>
        <begin position="629"/>
        <end position="649"/>
    </location>
</feature>
<dbReference type="InParanoid" id="A0A6P8I9W6"/>
<dbReference type="FunCoup" id="A0A6P8I9W6">
    <property type="interactions" value="2254"/>
</dbReference>
<evidence type="ECO:0000256" key="7">
    <source>
        <dbReference type="ARBA" id="ARBA00023242"/>
    </source>
</evidence>
<proteinExistence type="predicted"/>